<evidence type="ECO:0000259" key="9">
    <source>
        <dbReference type="Pfam" id="PF13962"/>
    </source>
</evidence>
<feature type="transmembrane region" description="Helical" evidence="8">
    <location>
        <begin position="207"/>
        <end position="228"/>
    </location>
</feature>
<evidence type="ECO:0000256" key="3">
    <source>
        <dbReference type="ARBA" id="ARBA00022737"/>
    </source>
</evidence>
<feature type="domain" description="PGG" evidence="9">
    <location>
        <begin position="198"/>
        <end position="268"/>
    </location>
</feature>
<comment type="subcellular location">
    <subcellularLocation>
        <location evidence="1">Membrane</location>
        <topology evidence="1">Multi-pass membrane protein</topology>
    </subcellularLocation>
</comment>
<dbReference type="PANTHER" id="PTHR24186">
    <property type="entry name" value="PROTEIN PHOSPHATASE 1 REGULATORY SUBUNIT"/>
    <property type="match status" value="1"/>
</dbReference>
<dbReference type="InParanoid" id="A0A059CG88"/>
<dbReference type="STRING" id="71139.A0A059CG88"/>
<evidence type="ECO:0000256" key="2">
    <source>
        <dbReference type="ARBA" id="ARBA00022692"/>
    </source>
</evidence>
<dbReference type="PROSITE" id="PS50088">
    <property type="entry name" value="ANK_REPEAT"/>
    <property type="match status" value="1"/>
</dbReference>
<feature type="transmembrane region" description="Helical" evidence="8">
    <location>
        <begin position="248"/>
        <end position="268"/>
    </location>
</feature>
<dbReference type="Pfam" id="PF00023">
    <property type="entry name" value="Ank"/>
    <property type="match status" value="1"/>
</dbReference>
<name>A0A059CG88_EUCGR</name>
<reference evidence="10" key="1">
    <citation type="submission" date="2013-07" db="EMBL/GenBank/DDBJ databases">
        <title>The genome of Eucalyptus grandis.</title>
        <authorList>
            <person name="Schmutz J."/>
            <person name="Hayes R."/>
            <person name="Myburg A."/>
            <person name="Tuskan G."/>
            <person name="Grattapaglia D."/>
            <person name="Rokhsar D.S."/>
        </authorList>
    </citation>
    <scope>NUCLEOTIDE SEQUENCE</scope>
    <source>
        <tissue evidence="10">Leaf extractions</tissue>
    </source>
</reference>
<protein>
    <recommendedName>
        <fullName evidence="9">PGG domain-containing protein</fullName>
    </recommendedName>
</protein>
<dbReference type="EMBL" id="KK198756">
    <property type="protein sequence ID" value="KCW76920.1"/>
    <property type="molecule type" value="Genomic_DNA"/>
</dbReference>
<accession>A0A059CG88</accession>
<evidence type="ECO:0000313" key="10">
    <source>
        <dbReference type="EMBL" id="KCW76920.1"/>
    </source>
</evidence>
<evidence type="ECO:0000256" key="6">
    <source>
        <dbReference type="ARBA" id="ARBA00023136"/>
    </source>
</evidence>
<dbReference type="GO" id="GO:0005886">
    <property type="term" value="C:plasma membrane"/>
    <property type="evidence" value="ECO:0000318"/>
    <property type="project" value="GO_Central"/>
</dbReference>
<dbReference type="InterPro" id="IPR026961">
    <property type="entry name" value="PGG_dom"/>
</dbReference>
<dbReference type="Pfam" id="PF12796">
    <property type="entry name" value="Ank_2"/>
    <property type="match status" value="1"/>
</dbReference>
<evidence type="ECO:0000256" key="4">
    <source>
        <dbReference type="ARBA" id="ARBA00022989"/>
    </source>
</evidence>
<evidence type="ECO:0000256" key="1">
    <source>
        <dbReference type="ARBA" id="ARBA00004141"/>
    </source>
</evidence>
<dbReference type="PROSITE" id="PS50297">
    <property type="entry name" value="ANK_REP_REGION"/>
    <property type="match status" value="1"/>
</dbReference>
<keyword evidence="4 8" id="KW-1133">Transmembrane helix</keyword>
<keyword evidence="2 8" id="KW-0812">Transmembrane</keyword>
<evidence type="ECO:0000256" key="8">
    <source>
        <dbReference type="SAM" id="Phobius"/>
    </source>
</evidence>
<dbReference type="InterPro" id="IPR002110">
    <property type="entry name" value="Ankyrin_rpt"/>
</dbReference>
<evidence type="ECO:0000256" key="7">
    <source>
        <dbReference type="PROSITE-ProRule" id="PRU00023"/>
    </source>
</evidence>
<organism evidence="10">
    <name type="scientific">Eucalyptus grandis</name>
    <name type="common">Flooded gum</name>
    <dbReference type="NCBI Taxonomy" id="71139"/>
    <lineage>
        <taxon>Eukaryota</taxon>
        <taxon>Viridiplantae</taxon>
        <taxon>Streptophyta</taxon>
        <taxon>Embryophyta</taxon>
        <taxon>Tracheophyta</taxon>
        <taxon>Spermatophyta</taxon>
        <taxon>Magnoliopsida</taxon>
        <taxon>eudicotyledons</taxon>
        <taxon>Gunneridae</taxon>
        <taxon>Pentapetalae</taxon>
        <taxon>rosids</taxon>
        <taxon>malvids</taxon>
        <taxon>Myrtales</taxon>
        <taxon>Myrtaceae</taxon>
        <taxon>Myrtoideae</taxon>
        <taxon>Eucalypteae</taxon>
        <taxon>Eucalyptus</taxon>
    </lineage>
</organism>
<dbReference type="InterPro" id="IPR036770">
    <property type="entry name" value="Ankyrin_rpt-contain_sf"/>
</dbReference>
<evidence type="ECO:0000256" key="5">
    <source>
        <dbReference type="ARBA" id="ARBA00023043"/>
    </source>
</evidence>
<keyword evidence="5 7" id="KW-0040">ANK repeat</keyword>
<dbReference type="Gene3D" id="1.25.40.20">
    <property type="entry name" value="Ankyrin repeat-containing domain"/>
    <property type="match status" value="2"/>
</dbReference>
<dbReference type="SMART" id="SM00248">
    <property type="entry name" value="ANK"/>
    <property type="match status" value="3"/>
</dbReference>
<dbReference type="AlphaFoldDB" id="A0A059CG88"/>
<proteinExistence type="predicted"/>
<keyword evidence="3" id="KW-0677">Repeat</keyword>
<dbReference type="Gramene" id="KCW76920">
    <property type="protein sequence ID" value="KCW76920"/>
    <property type="gene ID" value="EUGRSUZ_D01276"/>
</dbReference>
<dbReference type="SUPFAM" id="SSF48403">
    <property type="entry name" value="Ankyrin repeat"/>
    <property type="match status" value="1"/>
</dbReference>
<dbReference type="OMA" id="KEHWKMI"/>
<feature type="repeat" description="ANK" evidence="7">
    <location>
        <begin position="1"/>
        <end position="33"/>
    </location>
</feature>
<dbReference type="Pfam" id="PF13962">
    <property type="entry name" value="PGG"/>
    <property type="match status" value="1"/>
</dbReference>
<dbReference type="PANTHER" id="PTHR24186:SF50">
    <property type="entry name" value="ANKYRIN REPEAT-CONTAINING PROTEIN ITN1-LIKE ISOFORM X1"/>
    <property type="match status" value="1"/>
</dbReference>
<sequence>MGWTPLHYAACFGNVKAVGLLLKQDTSVAYVLDKEEESALHIAAFRGHVPIIDMLVTSCPDTCDMINTKWQTALNAAVIGGQDLINEEDTDGNTALHLAAVHRRYRIVYTLARDKRVNHFATNKDHLTAFDIFFTSEEVSLRIIGVLPMLMRSHGFPVIHDWVIKHVKKRLDTKFVGSQPAGSITTGNNTANRENSESIKSIVDSQLLVAAFVATVTFAATFTMPGGYNNDGPNQGMATLAGKVAFKAFVIFNTIAFSFSTQALFVRYDTSCLSDQQKMD</sequence>
<keyword evidence="6 8" id="KW-0472">Membrane</keyword>
<gene>
    <name evidence="10" type="ORF">EUGRSUZ_D01276</name>
</gene>